<dbReference type="PANTHER" id="PTHR34047">
    <property type="entry name" value="NUCLEAR INTRON MATURASE 1, MITOCHONDRIAL-RELATED"/>
    <property type="match status" value="1"/>
</dbReference>
<evidence type="ECO:0000256" key="8">
    <source>
        <dbReference type="ARBA" id="ARBA00034120"/>
    </source>
</evidence>
<dbReference type="EMBL" id="CP090145">
    <property type="protein sequence ID" value="UOX35552.1"/>
    <property type="molecule type" value="Genomic_DNA"/>
</dbReference>
<dbReference type="SUPFAM" id="SSF56672">
    <property type="entry name" value="DNA/RNA polymerases"/>
    <property type="match status" value="1"/>
</dbReference>
<evidence type="ECO:0000259" key="11">
    <source>
        <dbReference type="PROSITE" id="PS50878"/>
    </source>
</evidence>
<feature type="compositionally biased region" description="Low complexity" evidence="10">
    <location>
        <begin position="491"/>
        <end position="501"/>
    </location>
</feature>
<evidence type="ECO:0000256" key="6">
    <source>
        <dbReference type="ARBA" id="ARBA00022918"/>
    </source>
</evidence>
<sequence length="501" mass="57908">MSEQLTRQQLYDRIKESSKDGYILEEMKRLGFWKSQGEPTLEETLIQREANLNKELTALVAKERKFQNQEMLLKEIHKQRMQKAKAKREETKQKREQKKQDQAARWQEIQEKEIIYLGDDVSKGLQQTESNKDLLLQNNLPFFENVLHLAESIGTSTKKLTYWCYHRKVSTNSHYYTFEIPKKSGGKRKISAPKTGLKNLQKWLLDTLLSKITMAEEVHGFTANRSIVSNAKSHIGKEVVINIDLKDFFPSIHFKRVKGLFKALGYSEQIASIFALISTQAETKEVLLDGVKYYVQSGNRILPQGSPASPAISNLIAYKLDKRLKGLAQRYGFTYTRYADDLTFSSEENNAKNSAALLYFAKKIITSEDFTVHPDKIHLMKKSRQQKVTGIVVNEKPNIDRNRLRQFRALLHNISCNGWKDQKWGKAKNIYNAIDGYILFIHMVQPEKAIVFRKKLEEIVVKHGKPITKCSTPLPVETQKKEETLSEKENSSSPSNWWSNF</sequence>
<accession>A0ABY4HTC3</accession>
<evidence type="ECO:0000256" key="2">
    <source>
        <dbReference type="ARBA" id="ARBA00022679"/>
    </source>
</evidence>
<evidence type="ECO:0000256" key="4">
    <source>
        <dbReference type="ARBA" id="ARBA00022723"/>
    </source>
</evidence>
<dbReference type="RefSeq" id="WP_246918798.1">
    <property type="nucleotide sequence ID" value="NZ_CP090145.1"/>
</dbReference>
<keyword evidence="4" id="KW-0479">Metal-binding</keyword>
<keyword evidence="7" id="KW-0051">Antiviral defense</keyword>
<dbReference type="PRINTS" id="PR00866">
    <property type="entry name" value="RNADNAPOLMS"/>
</dbReference>
<evidence type="ECO:0000256" key="1">
    <source>
        <dbReference type="ARBA" id="ARBA00012493"/>
    </source>
</evidence>
<comment type="similarity">
    <text evidence="8">Belongs to the bacterial reverse transcriptase family.</text>
</comment>
<evidence type="ECO:0000256" key="5">
    <source>
        <dbReference type="ARBA" id="ARBA00022842"/>
    </source>
</evidence>
<name>A0ABY4HTC3_9FLAO</name>
<evidence type="ECO:0000256" key="7">
    <source>
        <dbReference type="ARBA" id="ARBA00023118"/>
    </source>
</evidence>
<evidence type="ECO:0000313" key="12">
    <source>
        <dbReference type="EMBL" id="UOX35552.1"/>
    </source>
</evidence>
<keyword evidence="3" id="KW-0548">Nucleotidyltransferase</keyword>
<evidence type="ECO:0000256" key="3">
    <source>
        <dbReference type="ARBA" id="ARBA00022695"/>
    </source>
</evidence>
<dbReference type="PANTHER" id="PTHR34047:SF7">
    <property type="entry name" value="RNA-DIRECTED DNA POLYMERASE"/>
    <property type="match status" value="1"/>
</dbReference>
<feature type="domain" description="Reverse transcriptase" evidence="11">
    <location>
        <begin position="161"/>
        <end position="393"/>
    </location>
</feature>
<dbReference type="CDD" id="cd03487">
    <property type="entry name" value="RT_Bac_retron_II"/>
    <property type="match status" value="1"/>
</dbReference>
<keyword evidence="2" id="KW-0808">Transferase</keyword>
<evidence type="ECO:0000256" key="9">
    <source>
        <dbReference type="ARBA" id="ARBA00048173"/>
    </source>
</evidence>
<comment type="catalytic activity">
    <reaction evidence="9">
        <text>DNA(n) + a 2'-deoxyribonucleoside 5'-triphosphate = DNA(n+1) + diphosphate</text>
        <dbReference type="Rhea" id="RHEA:22508"/>
        <dbReference type="Rhea" id="RHEA-COMP:17339"/>
        <dbReference type="Rhea" id="RHEA-COMP:17340"/>
        <dbReference type="ChEBI" id="CHEBI:33019"/>
        <dbReference type="ChEBI" id="CHEBI:61560"/>
        <dbReference type="ChEBI" id="CHEBI:173112"/>
        <dbReference type="EC" id="2.7.7.49"/>
    </reaction>
</comment>
<protein>
    <recommendedName>
        <fullName evidence="1">RNA-directed DNA polymerase</fullName>
        <ecNumber evidence="1">2.7.7.49</ecNumber>
    </recommendedName>
</protein>
<dbReference type="InterPro" id="IPR051083">
    <property type="entry name" value="GrpII_Intron_Splice-Mob/Def"/>
</dbReference>
<dbReference type="EC" id="2.7.7.49" evidence="1"/>
<keyword evidence="13" id="KW-1185">Reference proteome</keyword>
<dbReference type="InterPro" id="IPR000123">
    <property type="entry name" value="Reverse_transcriptase_msDNA"/>
</dbReference>
<feature type="compositionally biased region" description="Basic and acidic residues" evidence="10">
    <location>
        <begin position="87"/>
        <end position="103"/>
    </location>
</feature>
<organism evidence="12 13">
    <name type="scientific">Flavobacterium sediminilitoris</name>
    <dbReference type="NCBI Taxonomy" id="2024526"/>
    <lineage>
        <taxon>Bacteria</taxon>
        <taxon>Pseudomonadati</taxon>
        <taxon>Bacteroidota</taxon>
        <taxon>Flavobacteriia</taxon>
        <taxon>Flavobacteriales</taxon>
        <taxon>Flavobacteriaceae</taxon>
        <taxon>Flavobacterium</taxon>
    </lineage>
</organism>
<reference evidence="12" key="1">
    <citation type="submission" date="2021-12" db="EMBL/GenBank/DDBJ databases">
        <authorList>
            <person name="Cha I.-T."/>
            <person name="Lee K.-E."/>
            <person name="Park S.-J."/>
        </authorList>
    </citation>
    <scope>NUCLEOTIDE SEQUENCE</scope>
    <source>
        <strain evidence="12">YSM-43</strain>
    </source>
</reference>
<evidence type="ECO:0000256" key="10">
    <source>
        <dbReference type="SAM" id="MobiDB-lite"/>
    </source>
</evidence>
<proteinExistence type="inferred from homology"/>
<dbReference type="Pfam" id="PF00078">
    <property type="entry name" value="RVT_1"/>
    <property type="match status" value="1"/>
</dbReference>
<keyword evidence="6" id="KW-0695">RNA-directed DNA polymerase</keyword>
<feature type="region of interest" description="Disordered" evidence="10">
    <location>
        <begin position="478"/>
        <end position="501"/>
    </location>
</feature>
<keyword evidence="5" id="KW-0460">Magnesium</keyword>
<evidence type="ECO:0000313" key="13">
    <source>
        <dbReference type="Proteomes" id="UP000830454"/>
    </source>
</evidence>
<dbReference type="InterPro" id="IPR000477">
    <property type="entry name" value="RT_dom"/>
</dbReference>
<feature type="compositionally biased region" description="Basic and acidic residues" evidence="10">
    <location>
        <begin position="478"/>
        <end position="490"/>
    </location>
</feature>
<gene>
    <name evidence="12" type="ORF">LXD69_08510</name>
</gene>
<reference evidence="12" key="2">
    <citation type="submission" date="2022-04" db="EMBL/GenBank/DDBJ databases">
        <title>Complete Genome Sequence of Flavobacterium sediminilitoris YSM-43, Isolated from a Tidal Sediment.</title>
        <authorList>
            <person name="Lee P.A."/>
        </authorList>
    </citation>
    <scope>NUCLEOTIDE SEQUENCE</scope>
    <source>
        <strain evidence="12">YSM-43</strain>
    </source>
</reference>
<feature type="region of interest" description="Disordered" evidence="10">
    <location>
        <begin position="80"/>
        <end position="103"/>
    </location>
</feature>
<dbReference type="Proteomes" id="UP000830454">
    <property type="component" value="Chromosome"/>
</dbReference>
<dbReference type="InterPro" id="IPR043502">
    <property type="entry name" value="DNA/RNA_pol_sf"/>
</dbReference>
<dbReference type="PROSITE" id="PS50878">
    <property type="entry name" value="RT_POL"/>
    <property type="match status" value="1"/>
</dbReference>